<keyword evidence="2" id="KW-1185">Reference proteome</keyword>
<accession>A0A1N7B4L9</accession>
<evidence type="ECO:0000313" key="1">
    <source>
        <dbReference type="EMBL" id="SIR46310.1"/>
    </source>
</evidence>
<proteinExistence type="predicted"/>
<name>A0A1N7B4L9_9FIRM</name>
<reference evidence="2" key="1">
    <citation type="submission" date="2017-01" db="EMBL/GenBank/DDBJ databases">
        <authorList>
            <person name="Varghese N."/>
            <person name="Submissions S."/>
        </authorList>
    </citation>
    <scope>NUCLEOTIDE SEQUENCE [LARGE SCALE GENOMIC DNA]</scope>
    <source>
        <strain evidence="2">ATCC 700103</strain>
    </source>
</reference>
<dbReference type="RefSeq" id="WP_076545939.1">
    <property type="nucleotide sequence ID" value="NZ_FTNC01000028.1"/>
</dbReference>
<dbReference type="Proteomes" id="UP000185669">
    <property type="component" value="Unassembled WGS sequence"/>
</dbReference>
<organism evidence="1 2">
    <name type="scientific">Halanaerobium kushneri</name>
    <dbReference type="NCBI Taxonomy" id="56779"/>
    <lineage>
        <taxon>Bacteria</taxon>
        <taxon>Bacillati</taxon>
        <taxon>Bacillota</taxon>
        <taxon>Clostridia</taxon>
        <taxon>Halanaerobiales</taxon>
        <taxon>Halanaerobiaceae</taxon>
        <taxon>Halanaerobium</taxon>
    </lineage>
</organism>
<protein>
    <submittedName>
        <fullName evidence="1">Uncharacterized protein</fullName>
    </submittedName>
</protein>
<dbReference type="STRING" id="56779.SAMN05421834_12813"/>
<evidence type="ECO:0000313" key="2">
    <source>
        <dbReference type="Proteomes" id="UP000185669"/>
    </source>
</evidence>
<dbReference type="EMBL" id="FTNC01000028">
    <property type="protein sequence ID" value="SIR46310.1"/>
    <property type="molecule type" value="Genomic_DNA"/>
</dbReference>
<dbReference type="AlphaFoldDB" id="A0A1N7B4L9"/>
<sequence>MLNEIVKAVEEFDTVSDEELGYCEGEILGFAFYSDGEIRIENNYYLEIPYVRIGNQYYNSDPRVKANYISGLAKTIRKGFVDEWCKNSFLLTKKGWDKAESIVEDIKRNHCKAQ</sequence>
<gene>
    <name evidence="1" type="ORF">SAMN05421834_12813</name>
</gene>
<dbReference type="OrthoDB" id="9870613at2"/>